<comment type="caution">
    <text evidence="1">The sequence shown here is derived from an EMBL/GenBank/DDBJ whole genome shotgun (WGS) entry which is preliminary data.</text>
</comment>
<evidence type="ECO:0000313" key="1">
    <source>
        <dbReference type="EMBL" id="KAI4322892.1"/>
    </source>
</evidence>
<dbReference type="Proteomes" id="UP000828941">
    <property type="component" value="Chromosome 9"/>
</dbReference>
<sequence length="98" mass="11460">MPRSHVIAKFLALIYSYLNISLSKNLVPDEIKGREIRHSFLMTLFQPSTAHLNQNTLKLLKYWTWQFVAVRPVCSILMITLQYLAVYQLDQLDIPNHS</sequence>
<reference evidence="1 2" key="1">
    <citation type="journal article" date="2022" name="DNA Res.">
        <title>Chromosomal-level genome assembly of the orchid tree Bauhinia variegata (Leguminosae; Cercidoideae) supports the allotetraploid origin hypothesis of Bauhinia.</title>
        <authorList>
            <person name="Zhong Y."/>
            <person name="Chen Y."/>
            <person name="Zheng D."/>
            <person name="Pang J."/>
            <person name="Liu Y."/>
            <person name="Luo S."/>
            <person name="Meng S."/>
            <person name="Qian L."/>
            <person name="Wei D."/>
            <person name="Dai S."/>
            <person name="Zhou R."/>
        </authorList>
    </citation>
    <scope>NUCLEOTIDE SEQUENCE [LARGE SCALE GENOMIC DNA]</scope>
    <source>
        <strain evidence="1">BV-YZ2020</strain>
    </source>
</reference>
<keyword evidence="2" id="KW-1185">Reference proteome</keyword>
<name>A0ACB9MH00_BAUVA</name>
<proteinExistence type="predicted"/>
<organism evidence="1 2">
    <name type="scientific">Bauhinia variegata</name>
    <name type="common">Purple orchid tree</name>
    <name type="synonym">Phanera variegata</name>
    <dbReference type="NCBI Taxonomy" id="167791"/>
    <lineage>
        <taxon>Eukaryota</taxon>
        <taxon>Viridiplantae</taxon>
        <taxon>Streptophyta</taxon>
        <taxon>Embryophyta</taxon>
        <taxon>Tracheophyta</taxon>
        <taxon>Spermatophyta</taxon>
        <taxon>Magnoliopsida</taxon>
        <taxon>eudicotyledons</taxon>
        <taxon>Gunneridae</taxon>
        <taxon>Pentapetalae</taxon>
        <taxon>rosids</taxon>
        <taxon>fabids</taxon>
        <taxon>Fabales</taxon>
        <taxon>Fabaceae</taxon>
        <taxon>Cercidoideae</taxon>
        <taxon>Cercideae</taxon>
        <taxon>Bauhiniinae</taxon>
        <taxon>Bauhinia</taxon>
    </lineage>
</organism>
<accession>A0ACB9MH00</accession>
<dbReference type="EMBL" id="CM039434">
    <property type="protein sequence ID" value="KAI4322892.1"/>
    <property type="molecule type" value="Genomic_DNA"/>
</dbReference>
<gene>
    <name evidence="1" type="ORF">L6164_022543</name>
</gene>
<protein>
    <submittedName>
        <fullName evidence="1">Uncharacterized protein</fullName>
    </submittedName>
</protein>
<evidence type="ECO:0000313" key="2">
    <source>
        <dbReference type="Proteomes" id="UP000828941"/>
    </source>
</evidence>